<evidence type="ECO:0000256" key="12">
    <source>
        <dbReference type="ARBA" id="ARBA00023136"/>
    </source>
</evidence>
<dbReference type="EC" id="2.3.1.-" evidence="14"/>
<protein>
    <recommendedName>
        <fullName evidence="14">Acyltransferase</fullName>
        <ecNumber evidence="14">2.3.1.-</ecNumber>
    </recommendedName>
</protein>
<comment type="similarity">
    <text evidence="4 14">Belongs to the diacylglycerol acyltransferase family.</text>
</comment>
<evidence type="ECO:0000256" key="10">
    <source>
        <dbReference type="ARBA" id="ARBA00022989"/>
    </source>
</evidence>
<gene>
    <name evidence="15" type="ORF">FPAR1323_LOCUS10514</name>
</gene>
<keyword evidence="12 14" id="KW-0472">Membrane</keyword>
<dbReference type="Pfam" id="PF03982">
    <property type="entry name" value="DAGAT"/>
    <property type="match status" value="1"/>
</dbReference>
<name>A0A7S2CE87_9STRA</name>
<keyword evidence="6 14" id="KW-0808">Transferase</keyword>
<evidence type="ECO:0000256" key="3">
    <source>
        <dbReference type="ARBA" id="ARBA00005189"/>
    </source>
</evidence>
<evidence type="ECO:0000256" key="11">
    <source>
        <dbReference type="ARBA" id="ARBA00023098"/>
    </source>
</evidence>
<keyword evidence="13" id="KW-0012">Acyltransferase</keyword>
<feature type="transmembrane region" description="Helical" evidence="14">
    <location>
        <begin position="33"/>
        <end position="58"/>
    </location>
</feature>
<evidence type="ECO:0000256" key="1">
    <source>
        <dbReference type="ARBA" id="ARBA00004477"/>
    </source>
</evidence>
<sequence length="332" mass="37927">MAAEPFYPLPKGAPEDKEAKPKGWLYHTFHGGFIVHTVLILPWLLGAFVIIGALYLLYAGSYVAGTAILGLVSLQYVTTPKYWPEFRQLIKDMDPRCYYDHCELHLPHGVEDIKNEKSMLCYHPHGALCVGFSWNGAHAPELKHIPAKWLVVDVLMHAPLFGRILRWIGNVGGADAGNMKRLMKEGSNIGIIPGGFEDATIMKKGSERIWLKKRKGFIKYALRFGYRVHPVYNFGECDTFYTFHWLAKLRMKLNAFKIPAVFFFGNVFMPLFPRTNINMHTFIGKAIELPKIDEPTKEDVDKWHKTYCDALQVLFDKHKAEAGRADAVLEMW</sequence>
<evidence type="ECO:0000256" key="2">
    <source>
        <dbReference type="ARBA" id="ARBA00004771"/>
    </source>
</evidence>
<dbReference type="GO" id="GO:0006071">
    <property type="term" value="P:glycerol metabolic process"/>
    <property type="evidence" value="ECO:0007669"/>
    <property type="project" value="UniProtKB-KW"/>
</dbReference>
<accession>A0A7S2CE87</accession>
<keyword evidence="11" id="KW-0443">Lipid metabolism</keyword>
<evidence type="ECO:0000256" key="9">
    <source>
        <dbReference type="ARBA" id="ARBA00022824"/>
    </source>
</evidence>
<evidence type="ECO:0000256" key="6">
    <source>
        <dbReference type="ARBA" id="ARBA00022679"/>
    </source>
</evidence>
<proteinExistence type="inferred from homology"/>
<comment type="pathway">
    <text evidence="2">Glycerolipid metabolism; triacylglycerol biosynthesis.</text>
</comment>
<dbReference type="AlphaFoldDB" id="A0A7S2CE87"/>
<comment type="subcellular location">
    <subcellularLocation>
        <location evidence="1 14">Endoplasmic reticulum membrane</location>
        <topology evidence="1 14">Multi-pass membrane protein</topology>
    </subcellularLocation>
</comment>
<comment type="pathway">
    <text evidence="3">Lipid metabolism.</text>
</comment>
<organism evidence="15">
    <name type="scientific">Florenciella parvula</name>
    <dbReference type="NCBI Taxonomy" id="236787"/>
    <lineage>
        <taxon>Eukaryota</taxon>
        <taxon>Sar</taxon>
        <taxon>Stramenopiles</taxon>
        <taxon>Ochrophyta</taxon>
        <taxon>Dictyochophyceae</taxon>
        <taxon>Florenciellales</taxon>
        <taxon>Florenciella</taxon>
    </lineage>
</organism>
<dbReference type="CDD" id="cd07987">
    <property type="entry name" value="LPLAT_MGAT-like"/>
    <property type="match status" value="1"/>
</dbReference>
<dbReference type="GO" id="GO:0004144">
    <property type="term" value="F:diacylglycerol O-acyltransferase activity"/>
    <property type="evidence" value="ECO:0007669"/>
    <property type="project" value="TreeGrafter"/>
</dbReference>
<dbReference type="EMBL" id="HBGT01020010">
    <property type="protein sequence ID" value="CAD9423279.1"/>
    <property type="molecule type" value="Transcribed_RNA"/>
</dbReference>
<evidence type="ECO:0000256" key="14">
    <source>
        <dbReference type="RuleBase" id="RU367023"/>
    </source>
</evidence>
<evidence type="ECO:0000256" key="13">
    <source>
        <dbReference type="ARBA" id="ARBA00023315"/>
    </source>
</evidence>
<reference evidence="15" key="1">
    <citation type="submission" date="2021-01" db="EMBL/GenBank/DDBJ databases">
        <authorList>
            <person name="Corre E."/>
            <person name="Pelletier E."/>
            <person name="Niang G."/>
            <person name="Scheremetjew M."/>
            <person name="Finn R."/>
            <person name="Kale V."/>
            <person name="Holt S."/>
            <person name="Cochrane G."/>
            <person name="Meng A."/>
            <person name="Brown T."/>
            <person name="Cohen L."/>
        </authorList>
    </citation>
    <scope>NUCLEOTIDE SEQUENCE</scope>
    <source>
        <strain evidence="15">RCC1693</strain>
    </source>
</reference>
<dbReference type="PANTHER" id="PTHR12317">
    <property type="entry name" value="DIACYLGLYCEROL O-ACYLTRANSFERASE"/>
    <property type="match status" value="1"/>
</dbReference>
<evidence type="ECO:0000256" key="5">
    <source>
        <dbReference type="ARBA" id="ARBA00022516"/>
    </source>
</evidence>
<keyword evidence="7 14" id="KW-0812">Transmembrane</keyword>
<keyword evidence="8" id="KW-0319">Glycerol metabolism</keyword>
<evidence type="ECO:0000313" key="15">
    <source>
        <dbReference type="EMBL" id="CAD9423279.1"/>
    </source>
</evidence>
<keyword evidence="9 14" id="KW-0256">Endoplasmic reticulum</keyword>
<comment type="caution">
    <text evidence="14">Lacks conserved residue(s) required for the propagation of feature annotation.</text>
</comment>
<keyword evidence="5" id="KW-0444">Lipid biosynthesis</keyword>
<evidence type="ECO:0000256" key="7">
    <source>
        <dbReference type="ARBA" id="ARBA00022692"/>
    </source>
</evidence>
<evidence type="ECO:0000256" key="4">
    <source>
        <dbReference type="ARBA" id="ARBA00005420"/>
    </source>
</evidence>
<dbReference type="InterPro" id="IPR007130">
    <property type="entry name" value="DAGAT"/>
</dbReference>
<dbReference type="GO" id="GO:0005789">
    <property type="term" value="C:endoplasmic reticulum membrane"/>
    <property type="evidence" value="ECO:0007669"/>
    <property type="project" value="UniProtKB-SubCell"/>
</dbReference>
<keyword evidence="10 14" id="KW-1133">Transmembrane helix</keyword>
<dbReference type="PANTHER" id="PTHR12317:SF0">
    <property type="entry name" value="ACYLTRANSFERASE"/>
    <property type="match status" value="1"/>
</dbReference>
<dbReference type="GO" id="GO:0019432">
    <property type="term" value="P:triglyceride biosynthetic process"/>
    <property type="evidence" value="ECO:0007669"/>
    <property type="project" value="TreeGrafter"/>
</dbReference>
<evidence type="ECO:0000256" key="8">
    <source>
        <dbReference type="ARBA" id="ARBA00022798"/>
    </source>
</evidence>